<sequence>MSNDFLTEKVDEAVKQLVQDYKDPEIKWNKAKSSEGIQVFTRKTGKIKINRVKAICVIDADPEVIWKNLCEKDLRLSWDTAQKSITVLKEIDPETKHEVIHTITNPVLGGIISSREYVDVRIFQKIKEQGLYVNAGTSVTEKKAGIKKVKIKGVRGFNYPSGFVLEPLEQGVKVCYITQSLTNGWLLTGTVNSSIPKVLWQSLKDLKNHILQNN</sequence>
<reference evidence="6" key="2">
    <citation type="submission" date="2022-08" db="EMBL/GenBank/DDBJ databases">
        <title>Novel sulphate-reducing endosymbionts in the free-living metamonad Anaeramoeba.</title>
        <authorList>
            <person name="Jerlstrom-Hultqvist J."/>
            <person name="Cepicka I."/>
            <person name="Gallot-Lavallee L."/>
            <person name="Salas-Leiva D."/>
            <person name="Curtis B.A."/>
            <person name="Zahonova K."/>
            <person name="Pipaliya S."/>
            <person name="Dacks J."/>
            <person name="Roger A.J."/>
        </authorList>
    </citation>
    <scope>NUCLEOTIDE SEQUENCE</scope>
    <source>
        <strain evidence="6">Busselton2</strain>
    </source>
</reference>
<name>A0AAV7Y5E9_9EUKA</name>
<reference evidence="7" key="1">
    <citation type="submission" date="2022-08" db="EMBL/GenBank/DDBJ databases">
        <title>Novel sulfate-reducing endosymbionts in the free-living metamonad Anaeramoeba.</title>
        <authorList>
            <person name="Jerlstrom-Hultqvist J."/>
            <person name="Cepicka I."/>
            <person name="Gallot-Lavallee L."/>
            <person name="Salas-Leiva D."/>
            <person name="Curtis B.A."/>
            <person name="Zahonova K."/>
            <person name="Pipaliya S."/>
            <person name="Dacks J."/>
            <person name="Roger A.J."/>
        </authorList>
    </citation>
    <scope>NUCLEOTIDE SEQUENCE</scope>
    <source>
        <strain evidence="7">Schooner1</strain>
    </source>
</reference>
<dbReference type="Gene3D" id="3.30.530.20">
    <property type="match status" value="1"/>
</dbReference>
<evidence type="ECO:0000313" key="8">
    <source>
        <dbReference type="Proteomes" id="UP001146793"/>
    </source>
</evidence>
<dbReference type="PANTHER" id="PTHR46374:SF1">
    <property type="entry name" value="START DOMAIN-CONTAINING PROTEIN"/>
    <property type="match status" value="1"/>
</dbReference>
<gene>
    <name evidence="6" type="ORF">M0812_27417</name>
    <name evidence="7" type="ORF">M0813_28652</name>
</gene>
<accession>A0AAV7Y5E9</accession>
<comment type="function">
    <text evidence="4">May be involved in the intracellular transport of sterols or other lipids. May bind cholesterol or other sterols.</text>
</comment>
<dbReference type="Proteomes" id="UP001150062">
    <property type="component" value="Unassembled WGS sequence"/>
</dbReference>
<dbReference type="EMBL" id="JAOAOG010000260">
    <property type="protein sequence ID" value="KAJ6235371.1"/>
    <property type="molecule type" value="Genomic_DNA"/>
</dbReference>
<evidence type="ECO:0000256" key="2">
    <source>
        <dbReference type="ARBA" id="ARBA00023055"/>
    </source>
</evidence>
<dbReference type="SMART" id="SM00234">
    <property type="entry name" value="START"/>
    <property type="match status" value="1"/>
</dbReference>
<dbReference type="InterPro" id="IPR023393">
    <property type="entry name" value="START-like_dom_sf"/>
</dbReference>
<dbReference type="Pfam" id="PF01852">
    <property type="entry name" value="START"/>
    <property type="match status" value="1"/>
</dbReference>
<dbReference type="InterPro" id="IPR002913">
    <property type="entry name" value="START_lipid-bd_dom"/>
</dbReference>
<evidence type="ECO:0000256" key="4">
    <source>
        <dbReference type="ARBA" id="ARBA00024750"/>
    </source>
</evidence>
<comment type="caution">
    <text evidence="6">The sequence shown here is derived from an EMBL/GenBank/DDBJ whole genome shotgun (WGS) entry which is preliminary data.</text>
</comment>
<dbReference type="AlphaFoldDB" id="A0AAV7Y5E9"/>
<organism evidence="6 8">
    <name type="scientific">Anaeramoeba flamelloides</name>
    <dbReference type="NCBI Taxonomy" id="1746091"/>
    <lineage>
        <taxon>Eukaryota</taxon>
        <taxon>Metamonada</taxon>
        <taxon>Anaeramoebidae</taxon>
        <taxon>Anaeramoeba</taxon>
    </lineage>
</organism>
<keyword evidence="2" id="KW-0445">Lipid transport</keyword>
<dbReference type="Proteomes" id="UP001146793">
    <property type="component" value="Unassembled WGS sequence"/>
</dbReference>
<keyword evidence="1" id="KW-0813">Transport</keyword>
<dbReference type="InterPro" id="IPR043556">
    <property type="entry name" value="StARD5/6"/>
</dbReference>
<evidence type="ECO:0000313" key="6">
    <source>
        <dbReference type="EMBL" id="KAJ3424988.1"/>
    </source>
</evidence>
<dbReference type="SUPFAM" id="SSF55961">
    <property type="entry name" value="Bet v1-like"/>
    <property type="match status" value="1"/>
</dbReference>
<feature type="domain" description="START" evidence="5">
    <location>
        <begin position="1"/>
        <end position="214"/>
    </location>
</feature>
<dbReference type="CDD" id="cd00177">
    <property type="entry name" value="START"/>
    <property type="match status" value="1"/>
</dbReference>
<dbReference type="GO" id="GO:0006869">
    <property type="term" value="P:lipid transport"/>
    <property type="evidence" value="ECO:0007669"/>
    <property type="project" value="UniProtKB-KW"/>
</dbReference>
<evidence type="ECO:0000256" key="3">
    <source>
        <dbReference type="ARBA" id="ARBA00023121"/>
    </source>
</evidence>
<evidence type="ECO:0000313" key="9">
    <source>
        <dbReference type="Proteomes" id="UP001150062"/>
    </source>
</evidence>
<dbReference type="PANTHER" id="PTHR46374">
    <property type="entry name" value="PROTEIN CBG07384"/>
    <property type="match status" value="1"/>
</dbReference>
<evidence type="ECO:0000256" key="1">
    <source>
        <dbReference type="ARBA" id="ARBA00022448"/>
    </source>
</evidence>
<dbReference type="EMBL" id="JANTQA010000070">
    <property type="protein sequence ID" value="KAJ3424988.1"/>
    <property type="molecule type" value="Genomic_DNA"/>
</dbReference>
<dbReference type="PROSITE" id="PS50848">
    <property type="entry name" value="START"/>
    <property type="match status" value="1"/>
</dbReference>
<keyword evidence="3" id="KW-0446">Lipid-binding</keyword>
<keyword evidence="9" id="KW-1185">Reference proteome</keyword>
<proteinExistence type="predicted"/>
<evidence type="ECO:0000313" key="7">
    <source>
        <dbReference type="EMBL" id="KAJ6235371.1"/>
    </source>
</evidence>
<dbReference type="GO" id="GO:0008289">
    <property type="term" value="F:lipid binding"/>
    <property type="evidence" value="ECO:0007669"/>
    <property type="project" value="UniProtKB-KW"/>
</dbReference>
<evidence type="ECO:0000259" key="5">
    <source>
        <dbReference type="PROSITE" id="PS50848"/>
    </source>
</evidence>
<protein>
    <recommendedName>
        <fullName evidence="5">START domain-containing protein</fullName>
    </recommendedName>
</protein>